<proteinExistence type="predicted"/>
<evidence type="ECO:0000313" key="1">
    <source>
        <dbReference type="EnsemblPlants" id="TraesCS3A02G001400.1.cds1"/>
    </source>
</evidence>
<reference evidence="1" key="2">
    <citation type="submission" date="2018-10" db="UniProtKB">
        <authorList>
            <consortium name="EnsemblPlants"/>
        </authorList>
    </citation>
    <scope>IDENTIFICATION</scope>
</reference>
<organism evidence="1">
    <name type="scientific">Triticum aestivum</name>
    <name type="common">Wheat</name>
    <dbReference type="NCBI Taxonomy" id="4565"/>
    <lineage>
        <taxon>Eukaryota</taxon>
        <taxon>Viridiplantae</taxon>
        <taxon>Streptophyta</taxon>
        <taxon>Embryophyta</taxon>
        <taxon>Tracheophyta</taxon>
        <taxon>Spermatophyta</taxon>
        <taxon>Magnoliopsida</taxon>
        <taxon>Liliopsida</taxon>
        <taxon>Poales</taxon>
        <taxon>Poaceae</taxon>
        <taxon>BOP clade</taxon>
        <taxon>Pooideae</taxon>
        <taxon>Triticodae</taxon>
        <taxon>Triticeae</taxon>
        <taxon>Triticinae</taxon>
        <taxon>Triticum</taxon>
    </lineage>
</organism>
<dbReference type="Proteomes" id="UP000019116">
    <property type="component" value="Chromosome 3A"/>
</dbReference>
<evidence type="ECO:0000313" key="2">
    <source>
        <dbReference type="Proteomes" id="UP000019116"/>
    </source>
</evidence>
<keyword evidence="2" id="KW-1185">Reference proteome</keyword>
<dbReference type="Gramene" id="TraesWEE_scaffold_003024_01G000200.1">
    <property type="protein sequence ID" value="TraesWEE_scaffold_003024_01G000200.1"/>
    <property type="gene ID" value="TraesWEE_scaffold_003024_01G000200"/>
</dbReference>
<dbReference type="Gramene" id="TraesCS3A02G001400.1">
    <property type="protein sequence ID" value="TraesCS3A02G001400.1.cds1"/>
    <property type="gene ID" value="TraesCS3A02G001400"/>
</dbReference>
<name>A0A3B6EBX8_WHEAT</name>
<reference evidence="1" key="1">
    <citation type="submission" date="2018-08" db="EMBL/GenBank/DDBJ databases">
        <authorList>
            <person name="Rossello M."/>
        </authorList>
    </citation>
    <scope>NUCLEOTIDE SEQUENCE [LARGE SCALE GENOMIC DNA]</scope>
    <source>
        <strain evidence="1">cv. Chinese Spring</strain>
    </source>
</reference>
<dbReference type="Gramene" id="TraesCS3A03G0000300.1">
    <property type="protein sequence ID" value="TraesCS3A03G0000300.1.CDS1"/>
    <property type="gene ID" value="TraesCS3A03G0000300"/>
</dbReference>
<dbReference type="Gramene" id="TraesSTA3A03G01298060.1">
    <property type="protein sequence ID" value="TraesSTA3A03G01298060.1.CDS1"/>
    <property type="gene ID" value="TraesSTA3A03G01298060"/>
</dbReference>
<dbReference type="AlphaFoldDB" id="A0A3B6EBX8"/>
<dbReference type="OrthoDB" id="2507178at2759"/>
<accession>A0A3B6EBX8</accession>
<sequence>MDSLVFFYILCTINDDTYMSTMGVGSDNSHWYQTNEVYEDDHGFEVDEDGEGIADAPKGRAGNYTVDEDILLCNTWLHVSMDANVGGDQSRDTY</sequence>
<protein>
    <submittedName>
        <fullName evidence="1">Uncharacterized protein</fullName>
    </submittedName>
</protein>
<dbReference type="OMA" id="CTINDDT"/>
<dbReference type="EnsemblPlants" id="TraesCS3A02G001400.1">
    <property type="protein sequence ID" value="TraesCS3A02G001400.1.cds1"/>
    <property type="gene ID" value="TraesCS3A02G001400"/>
</dbReference>